<dbReference type="AlphaFoldDB" id="A0A6P9E3M6"/>
<organism evidence="1 2">
    <name type="scientific">Juglans regia</name>
    <name type="common">English walnut</name>
    <dbReference type="NCBI Taxonomy" id="51240"/>
    <lineage>
        <taxon>Eukaryota</taxon>
        <taxon>Viridiplantae</taxon>
        <taxon>Streptophyta</taxon>
        <taxon>Embryophyta</taxon>
        <taxon>Tracheophyta</taxon>
        <taxon>Spermatophyta</taxon>
        <taxon>Magnoliopsida</taxon>
        <taxon>eudicotyledons</taxon>
        <taxon>Gunneridae</taxon>
        <taxon>Pentapetalae</taxon>
        <taxon>rosids</taxon>
        <taxon>fabids</taxon>
        <taxon>Fagales</taxon>
        <taxon>Juglandaceae</taxon>
        <taxon>Juglans</taxon>
    </lineage>
</organism>
<evidence type="ECO:0000313" key="1">
    <source>
        <dbReference type="Proteomes" id="UP000235220"/>
    </source>
</evidence>
<dbReference type="KEGG" id="jre:118344807"/>
<dbReference type="RefSeq" id="XP_035542099.1">
    <property type="nucleotide sequence ID" value="XM_035686206.1"/>
</dbReference>
<dbReference type="GeneID" id="118344807"/>
<gene>
    <name evidence="2" type="primary">LOC118344807</name>
</gene>
<proteinExistence type="predicted"/>
<dbReference type="InParanoid" id="A0A6P9E3M6"/>
<accession>A0A6P9E3M6</accession>
<dbReference type="OrthoDB" id="1935089at2759"/>
<protein>
    <submittedName>
        <fullName evidence="2">Uncharacterized protein LOC118344807</fullName>
    </submittedName>
</protein>
<sequence>MRNFQAGLDRCKQLLRTWSKDMNGKQRQLIRQRSEMIQELQRINQGDFNDTIKGYQREVNQLLAEEEIKWRQRAKQLWLKEGDKNTSYFHKCASQRKKNNSIHQIANERGEQVSNKSEVKDIF</sequence>
<name>A0A6P9E3M6_JUGRE</name>
<evidence type="ECO:0000313" key="2">
    <source>
        <dbReference type="RefSeq" id="XP_035542099.1"/>
    </source>
</evidence>
<dbReference type="Proteomes" id="UP000235220">
    <property type="component" value="Chromosome 16"/>
</dbReference>
<keyword evidence="1" id="KW-1185">Reference proteome</keyword>
<reference evidence="2" key="1">
    <citation type="submission" date="2025-08" db="UniProtKB">
        <authorList>
            <consortium name="RefSeq"/>
        </authorList>
    </citation>
    <scope>IDENTIFICATION</scope>
    <source>
        <tissue evidence="2">Leaves</tissue>
    </source>
</reference>